<reference evidence="1 2" key="1">
    <citation type="submission" date="2015-01" db="EMBL/GenBank/DDBJ databases">
        <title>Evolution of Trichinella species and genotypes.</title>
        <authorList>
            <person name="Korhonen P.K."/>
            <person name="Edoardo P."/>
            <person name="Giuseppe L.R."/>
            <person name="Gasser R.B."/>
        </authorList>
    </citation>
    <scope>NUCLEOTIDE SEQUENCE [LARGE SCALE GENOMIC DNA]</scope>
    <source>
        <strain evidence="1">ISS470</strain>
    </source>
</reference>
<dbReference type="AlphaFoldDB" id="A0A0V1DPN6"/>
<evidence type="ECO:0000313" key="2">
    <source>
        <dbReference type="Proteomes" id="UP000054995"/>
    </source>
</evidence>
<dbReference type="OrthoDB" id="5927644at2759"/>
<organism evidence="1 2">
    <name type="scientific">Trichinella pseudospiralis</name>
    <name type="common">Parasitic roundworm</name>
    <dbReference type="NCBI Taxonomy" id="6337"/>
    <lineage>
        <taxon>Eukaryota</taxon>
        <taxon>Metazoa</taxon>
        <taxon>Ecdysozoa</taxon>
        <taxon>Nematoda</taxon>
        <taxon>Enoplea</taxon>
        <taxon>Dorylaimia</taxon>
        <taxon>Trichinellida</taxon>
        <taxon>Trichinellidae</taxon>
        <taxon>Trichinella</taxon>
    </lineage>
</organism>
<keyword evidence="2" id="KW-1185">Reference proteome</keyword>
<gene>
    <name evidence="1" type="ORF">T4D_10497</name>
</gene>
<sequence length="37" mass="4398">MPCRDELRVHLRKEKWLNNLLIISKTNIIEFSELGGM</sequence>
<accession>A0A0V1DPN6</accession>
<dbReference type="Proteomes" id="UP000054995">
    <property type="component" value="Unassembled WGS sequence"/>
</dbReference>
<comment type="caution">
    <text evidence="1">The sequence shown here is derived from an EMBL/GenBank/DDBJ whole genome shotgun (WGS) entry which is preliminary data.</text>
</comment>
<evidence type="ECO:0000313" key="1">
    <source>
        <dbReference type="EMBL" id="KRY63482.1"/>
    </source>
</evidence>
<dbReference type="EMBL" id="JYDT01002288">
    <property type="protein sequence ID" value="KRY63482.1"/>
    <property type="molecule type" value="Genomic_DNA"/>
</dbReference>
<proteinExistence type="predicted"/>
<name>A0A0V1DPN6_TRIPS</name>
<protein>
    <submittedName>
        <fullName evidence="1">Uncharacterized protein</fullName>
    </submittedName>
</protein>